<evidence type="ECO:0000313" key="3">
    <source>
        <dbReference type="Proteomes" id="UP000236305"/>
    </source>
</evidence>
<evidence type="ECO:0000313" key="2">
    <source>
        <dbReference type="EMBL" id="PNH27378.1"/>
    </source>
</evidence>
<dbReference type="Proteomes" id="UP000236305">
    <property type="component" value="Unassembled WGS sequence"/>
</dbReference>
<gene>
    <name evidence="2" type="ORF">BJF96_g9283</name>
</gene>
<name>A0A2J8BRH8_VERDA</name>
<comment type="caution">
    <text evidence="2">The sequence shown here is derived from an EMBL/GenBank/DDBJ whole genome shotgun (WGS) entry which is preliminary data.</text>
</comment>
<proteinExistence type="predicted"/>
<dbReference type="AlphaFoldDB" id="A0A2J8BRH8"/>
<sequence>MPQPPNNNPLPPSAQPRLGKVFDPWNSSSTGHQRPDTRPGLGWRDSRNRKLMGQFRAGHTGGARESDTHGAGSEDFDPAVGAVVPKAVRERAKCSVHDMLLAPGRMRETLPPATAAAAAADDNVELAGGRGRGLFDGVVVYVNGSTAPLVSDHKFKRLLAENGARVSLHLGRRQVTHVIVGQPVGGGRGSGGGLAGMKLEREIKKTAGCAVKYVTAEWALESLKAGKRLSEARFAALKVAREGQRSVLGTYTTGSVASAFKTS</sequence>
<organism evidence="2 3">
    <name type="scientific">Verticillium dahliae</name>
    <name type="common">Verticillium wilt</name>
    <dbReference type="NCBI Taxonomy" id="27337"/>
    <lineage>
        <taxon>Eukaryota</taxon>
        <taxon>Fungi</taxon>
        <taxon>Dikarya</taxon>
        <taxon>Ascomycota</taxon>
        <taxon>Pezizomycotina</taxon>
        <taxon>Sordariomycetes</taxon>
        <taxon>Hypocreomycetidae</taxon>
        <taxon>Glomerellales</taxon>
        <taxon>Plectosphaerellaceae</taxon>
        <taxon>Verticillium</taxon>
    </lineage>
</organism>
<protein>
    <submittedName>
        <fullName evidence="2">Uncharacterized protein</fullName>
    </submittedName>
</protein>
<dbReference type="SMR" id="A0A2J8BRH8"/>
<dbReference type="EMBL" id="MPSH01000046">
    <property type="protein sequence ID" value="PNH27378.1"/>
    <property type="molecule type" value="Genomic_DNA"/>
</dbReference>
<dbReference type="Gene3D" id="3.40.50.10190">
    <property type="entry name" value="BRCT domain"/>
    <property type="match status" value="1"/>
</dbReference>
<feature type="compositionally biased region" description="Pro residues" evidence="1">
    <location>
        <begin position="1"/>
        <end position="14"/>
    </location>
</feature>
<dbReference type="SMART" id="SM00292">
    <property type="entry name" value="BRCT"/>
    <property type="match status" value="1"/>
</dbReference>
<reference evidence="2 3" key="1">
    <citation type="submission" date="2017-12" db="EMBL/GenBank/DDBJ databases">
        <title>Comparative genomics yields insights into virulence evolution of Verticillium dahliae.</title>
        <authorList>
            <person name="Fan R."/>
            <person name="Armitage A.D."/>
            <person name="Cascant-Lopez E."/>
            <person name="Sobczyk M."/>
            <person name="Cockerton H.M."/>
            <person name="Harrison R.J."/>
        </authorList>
    </citation>
    <scope>NUCLEOTIDE SEQUENCE [LARGE SCALE GENOMIC DNA]</scope>
    <source>
        <strain evidence="2 3">12008</strain>
    </source>
</reference>
<accession>A0A2J8BRH8</accession>
<evidence type="ECO:0000256" key="1">
    <source>
        <dbReference type="SAM" id="MobiDB-lite"/>
    </source>
</evidence>
<dbReference type="PROSITE" id="PS50172">
    <property type="entry name" value="BRCT"/>
    <property type="match status" value="1"/>
</dbReference>
<dbReference type="SUPFAM" id="SSF52113">
    <property type="entry name" value="BRCT domain"/>
    <property type="match status" value="1"/>
</dbReference>
<dbReference type="Pfam" id="PF12738">
    <property type="entry name" value="PTCB-BRCT"/>
    <property type="match status" value="1"/>
</dbReference>
<feature type="region of interest" description="Disordered" evidence="1">
    <location>
        <begin position="1"/>
        <end position="78"/>
    </location>
</feature>
<dbReference type="InterPro" id="IPR036420">
    <property type="entry name" value="BRCT_dom_sf"/>
</dbReference>
<dbReference type="InterPro" id="IPR001357">
    <property type="entry name" value="BRCT_dom"/>
</dbReference>